<dbReference type="RefSeq" id="WP_120192387.1">
    <property type="nucleotide sequence ID" value="NZ_RAPK01000007.1"/>
</dbReference>
<keyword evidence="6 7" id="KW-0460">Magnesium</keyword>
<dbReference type="PANTHER" id="PTHR20854:SF4">
    <property type="entry name" value="INOSITOL-1-MONOPHOSPHATASE-RELATED"/>
    <property type="match status" value="1"/>
</dbReference>
<feature type="binding site" evidence="7">
    <location>
        <position position="88"/>
    </location>
    <ligand>
        <name>Mg(2+)</name>
        <dbReference type="ChEBI" id="CHEBI:18420"/>
        <label>1</label>
        <note>catalytic</note>
    </ligand>
</feature>
<evidence type="ECO:0000256" key="5">
    <source>
        <dbReference type="ARBA" id="ARBA00022801"/>
    </source>
</evidence>
<evidence type="ECO:0000256" key="4">
    <source>
        <dbReference type="ARBA" id="ARBA00022723"/>
    </source>
</evidence>
<dbReference type="EMBL" id="RAPK01000007">
    <property type="protein sequence ID" value="RKD75513.1"/>
    <property type="molecule type" value="Genomic_DNA"/>
</dbReference>
<evidence type="ECO:0000313" key="8">
    <source>
        <dbReference type="EMBL" id="RKD75513.1"/>
    </source>
</evidence>
<proteinExistence type="predicted"/>
<dbReference type="Pfam" id="PF00459">
    <property type="entry name" value="Inositol_P"/>
    <property type="match status" value="1"/>
</dbReference>
<reference evidence="8 9" key="1">
    <citation type="submission" date="2018-09" db="EMBL/GenBank/DDBJ databases">
        <title>Genomic Encyclopedia of Archaeal and Bacterial Type Strains, Phase II (KMG-II): from individual species to whole genera.</title>
        <authorList>
            <person name="Goeker M."/>
        </authorList>
    </citation>
    <scope>NUCLEOTIDE SEQUENCE [LARGE SCALE GENOMIC DNA]</scope>
    <source>
        <strain evidence="8 9">DSM 17008</strain>
    </source>
</reference>
<organism evidence="8 9">
    <name type="scientific">Sinobaca qinghaiensis</name>
    <dbReference type="NCBI Taxonomy" id="342944"/>
    <lineage>
        <taxon>Bacteria</taxon>
        <taxon>Bacillati</taxon>
        <taxon>Bacillota</taxon>
        <taxon>Bacilli</taxon>
        <taxon>Bacillales</taxon>
        <taxon>Sporolactobacillaceae</taxon>
        <taxon>Sinobaca</taxon>
    </lineage>
</organism>
<accession>A0A419V6A1</accession>
<dbReference type="Gene3D" id="3.40.190.80">
    <property type="match status" value="1"/>
</dbReference>
<dbReference type="PROSITE" id="PS00630">
    <property type="entry name" value="IMP_2"/>
    <property type="match status" value="1"/>
</dbReference>
<dbReference type="InterPro" id="IPR020550">
    <property type="entry name" value="Inositol_monophosphatase_CS"/>
</dbReference>
<dbReference type="GO" id="GO:0046872">
    <property type="term" value="F:metal ion binding"/>
    <property type="evidence" value="ECO:0007669"/>
    <property type="project" value="UniProtKB-KW"/>
</dbReference>
<dbReference type="AlphaFoldDB" id="A0A419V6A1"/>
<evidence type="ECO:0000256" key="2">
    <source>
        <dbReference type="ARBA" id="ARBA00001946"/>
    </source>
</evidence>
<dbReference type="GO" id="GO:0046854">
    <property type="term" value="P:phosphatidylinositol phosphate biosynthetic process"/>
    <property type="evidence" value="ECO:0007669"/>
    <property type="project" value="InterPro"/>
</dbReference>
<dbReference type="OrthoDB" id="9772456at2"/>
<dbReference type="PANTHER" id="PTHR20854">
    <property type="entry name" value="INOSITOL MONOPHOSPHATASE"/>
    <property type="match status" value="1"/>
</dbReference>
<evidence type="ECO:0000256" key="1">
    <source>
        <dbReference type="ARBA" id="ARBA00001033"/>
    </source>
</evidence>
<evidence type="ECO:0000256" key="6">
    <source>
        <dbReference type="ARBA" id="ARBA00022842"/>
    </source>
</evidence>
<dbReference type="CDD" id="cd01637">
    <property type="entry name" value="IMPase_like"/>
    <property type="match status" value="1"/>
</dbReference>
<dbReference type="GO" id="GO:0006020">
    <property type="term" value="P:inositol metabolic process"/>
    <property type="evidence" value="ECO:0007669"/>
    <property type="project" value="TreeGrafter"/>
</dbReference>
<dbReference type="GO" id="GO:0008934">
    <property type="term" value="F:inositol monophosphate 1-phosphatase activity"/>
    <property type="evidence" value="ECO:0007669"/>
    <property type="project" value="TreeGrafter"/>
</dbReference>
<comment type="catalytic activity">
    <reaction evidence="1">
        <text>a myo-inositol phosphate + H2O = myo-inositol + phosphate</text>
        <dbReference type="Rhea" id="RHEA:24056"/>
        <dbReference type="ChEBI" id="CHEBI:15377"/>
        <dbReference type="ChEBI" id="CHEBI:17268"/>
        <dbReference type="ChEBI" id="CHEBI:43474"/>
        <dbReference type="ChEBI" id="CHEBI:84139"/>
        <dbReference type="EC" id="3.1.3.25"/>
    </reaction>
</comment>
<dbReference type="FunFam" id="3.30.540.10:FF:000003">
    <property type="entry name" value="Inositol-1-monophosphatase"/>
    <property type="match status" value="1"/>
</dbReference>
<dbReference type="PRINTS" id="PR00377">
    <property type="entry name" value="IMPHPHTASES"/>
</dbReference>
<feature type="binding site" evidence="7">
    <location>
        <position position="215"/>
    </location>
    <ligand>
        <name>Mg(2+)</name>
        <dbReference type="ChEBI" id="CHEBI:18420"/>
        <label>1</label>
        <note>catalytic</note>
    </ligand>
</feature>
<dbReference type="PROSITE" id="PS00629">
    <property type="entry name" value="IMP_1"/>
    <property type="match status" value="1"/>
</dbReference>
<dbReference type="InterPro" id="IPR000760">
    <property type="entry name" value="Inositol_monophosphatase-like"/>
</dbReference>
<evidence type="ECO:0000256" key="3">
    <source>
        <dbReference type="ARBA" id="ARBA00013106"/>
    </source>
</evidence>
<gene>
    <name evidence="8" type="ORF">ATL39_1212</name>
</gene>
<sequence length="265" mass="29823">MSINYPELLHIVKGWVEEAGETIRTSMDKPLNIETKSNVNDLVTEMDYQTEAFFKEKIAAHYPHHQMLGEEGTGESLRSTKGVLWIIDPIDGTTNFVHQQYNFAISIGIFEDGVGQLGIVYDVMKREWFTALKGEGAFQNDKQLEKRKPVTLEKAIVGLNSRWLVWEHKNGGEKLHDLVHKSRSARSYGSAALELCYVACGRLDTYINLRLSPWDYAGSLIILKEVGASATTFSNENPSLLEKGTFIASAPSLHEELLSYMPEIK</sequence>
<protein>
    <recommendedName>
        <fullName evidence="3">inositol-phosphate phosphatase</fullName>
        <ecNumber evidence="3">3.1.3.25</ecNumber>
    </recommendedName>
</protein>
<comment type="cofactor">
    <cofactor evidence="2 7">
        <name>Mg(2+)</name>
        <dbReference type="ChEBI" id="CHEBI:18420"/>
    </cofactor>
</comment>
<feature type="binding site" evidence="7">
    <location>
        <position position="70"/>
    </location>
    <ligand>
        <name>Mg(2+)</name>
        <dbReference type="ChEBI" id="CHEBI:18420"/>
        <label>1</label>
        <note>catalytic</note>
    </ligand>
</feature>
<keyword evidence="4 7" id="KW-0479">Metal-binding</keyword>
<dbReference type="Proteomes" id="UP000285120">
    <property type="component" value="Unassembled WGS sequence"/>
</dbReference>
<dbReference type="SUPFAM" id="SSF56655">
    <property type="entry name" value="Carbohydrate phosphatase"/>
    <property type="match status" value="1"/>
</dbReference>
<dbReference type="EC" id="3.1.3.25" evidence="3"/>
<name>A0A419V6A1_9BACL</name>
<keyword evidence="5" id="KW-0378">Hydrolase</keyword>
<keyword evidence="9" id="KW-1185">Reference proteome</keyword>
<dbReference type="InterPro" id="IPR020583">
    <property type="entry name" value="Inositol_monoP_metal-BS"/>
</dbReference>
<dbReference type="Gene3D" id="3.30.540.10">
    <property type="entry name" value="Fructose-1,6-Bisphosphatase, subunit A, domain 1"/>
    <property type="match status" value="1"/>
</dbReference>
<feature type="binding site" evidence="7">
    <location>
        <position position="91"/>
    </location>
    <ligand>
        <name>Mg(2+)</name>
        <dbReference type="ChEBI" id="CHEBI:18420"/>
        <label>1</label>
        <note>catalytic</note>
    </ligand>
</feature>
<evidence type="ECO:0000313" key="9">
    <source>
        <dbReference type="Proteomes" id="UP000285120"/>
    </source>
</evidence>
<feature type="binding site" evidence="7">
    <location>
        <position position="90"/>
    </location>
    <ligand>
        <name>Mg(2+)</name>
        <dbReference type="ChEBI" id="CHEBI:18420"/>
        <label>2</label>
    </ligand>
</feature>
<evidence type="ECO:0000256" key="7">
    <source>
        <dbReference type="PIRSR" id="PIRSR600760-2"/>
    </source>
</evidence>
<dbReference type="GO" id="GO:0007165">
    <property type="term" value="P:signal transduction"/>
    <property type="evidence" value="ECO:0007669"/>
    <property type="project" value="TreeGrafter"/>
</dbReference>
<comment type="caution">
    <text evidence="8">The sequence shown here is derived from an EMBL/GenBank/DDBJ whole genome shotgun (WGS) entry which is preliminary data.</text>
</comment>